<evidence type="ECO:0000256" key="1">
    <source>
        <dbReference type="SAM" id="Phobius"/>
    </source>
</evidence>
<accession>B3EC83</accession>
<keyword evidence="1" id="KW-1133">Transmembrane helix</keyword>
<protein>
    <submittedName>
        <fullName evidence="2">Uncharacterized protein</fullName>
    </submittedName>
</protein>
<sequence>MAKRKRYGCVSPELTFMELSLEIGRAAGTTKAAGAAGAAGATGATGTAGTTEVVIPTPARTAKTRFVRFIGMWLVGPVMVIIRTVYPAPSKHTKHKAKHEHFSHNTQSPVCGLFKQLRFTDTTEKDVPKQQASITIHMTLYVNDSKQKKYFGKVFSEVPSLKKD</sequence>
<keyword evidence="1" id="KW-0812">Transmembrane</keyword>
<dbReference type="KEGG" id="cli:Clim_1089"/>
<organism evidence="2 3">
    <name type="scientific">Chlorobium limicola (strain DSM 245 / NBRC 103803 / 6330)</name>
    <dbReference type="NCBI Taxonomy" id="290315"/>
    <lineage>
        <taxon>Bacteria</taxon>
        <taxon>Pseudomonadati</taxon>
        <taxon>Chlorobiota</taxon>
        <taxon>Chlorobiia</taxon>
        <taxon>Chlorobiales</taxon>
        <taxon>Chlorobiaceae</taxon>
        <taxon>Chlorobium/Pelodictyon group</taxon>
        <taxon>Chlorobium</taxon>
    </lineage>
</organism>
<dbReference type="AlphaFoldDB" id="B3EC83"/>
<dbReference type="RefSeq" id="WP_012466035.1">
    <property type="nucleotide sequence ID" value="NC_010803.1"/>
</dbReference>
<feature type="transmembrane region" description="Helical" evidence="1">
    <location>
        <begin position="66"/>
        <end position="86"/>
    </location>
</feature>
<proteinExistence type="predicted"/>
<dbReference type="STRING" id="290315.Clim_1089"/>
<name>B3EC83_CHLL2</name>
<evidence type="ECO:0000313" key="3">
    <source>
        <dbReference type="Proteomes" id="UP000008841"/>
    </source>
</evidence>
<evidence type="ECO:0000313" key="2">
    <source>
        <dbReference type="EMBL" id="ACD90158.1"/>
    </source>
</evidence>
<gene>
    <name evidence="2" type="ordered locus">Clim_1089</name>
</gene>
<reference evidence="2 3" key="1">
    <citation type="submission" date="2008-05" db="EMBL/GenBank/DDBJ databases">
        <title>Complete sequence of Chlorobium limicola DSM 245.</title>
        <authorList>
            <consortium name="US DOE Joint Genome Institute"/>
            <person name="Lucas S."/>
            <person name="Copeland A."/>
            <person name="Lapidus A."/>
            <person name="Glavina del Rio T."/>
            <person name="Dalin E."/>
            <person name="Tice H."/>
            <person name="Bruce D."/>
            <person name="Goodwin L."/>
            <person name="Pitluck S."/>
            <person name="Schmutz J."/>
            <person name="Larimer F."/>
            <person name="Land M."/>
            <person name="Hauser L."/>
            <person name="Kyrpides N."/>
            <person name="Ovchinnikova G."/>
            <person name="Zhao F."/>
            <person name="Li T."/>
            <person name="Liu Z."/>
            <person name="Overmann J."/>
            <person name="Bryant D.A."/>
            <person name="Richardson P."/>
        </authorList>
    </citation>
    <scope>NUCLEOTIDE SEQUENCE [LARGE SCALE GENOMIC DNA]</scope>
    <source>
        <strain evidence="3">DSM 245 / NBRC 103803 / 6330</strain>
    </source>
</reference>
<dbReference type="EMBL" id="CP001097">
    <property type="protein sequence ID" value="ACD90158.1"/>
    <property type="molecule type" value="Genomic_DNA"/>
</dbReference>
<keyword evidence="1" id="KW-0472">Membrane</keyword>
<dbReference type="HOGENOM" id="CLU_1616062_0_0_10"/>
<dbReference type="Proteomes" id="UP000008841">
    <property type="component" value="Chromosome"/>
</dbReference>